<name>A0ACB9TFK0_HOLOL</name>
<dbReference type="EMBL" id="CM043017">
    <property type="protein sequence ID" value="KAI4465586.1"/>
    <property type="molecule type" value="Genomic_DNA"/>
</dbReference>
<gene>
    <name evidence="1" type="ORF">MML48_3g00004887</name>
</gene>
<comment type="caution">
    <text evidence="1">The sequence shown here is derived from an EMBL/GenBank/DDBJ whole genome shotgun (WGS) entry which is preliminary data.</text>
</comment>
<sequence>MNEAFEVLKSETEELLHYSNEVDQLHKDYIIREPHSFYRDYVSTNMPLLIKGGCSDMLAVKKWSASYFNQSIGEKDVIVAITPNGYADGLIDRYAGNGDKETIFALPEEKTMKMKQFLEYLKNPIDNLICYIQYQNSNLTGYFEELLPDVGEEIPWASRAFNKTPDAVNFWMGDTRAITSMHKDPYENIYCVIDGYKDFILIPPTDLPWVPHNIYKKGIFKNVTTNSYEIELVKSTLQNKEEWHESSEIETLPWISIDPLNPDYEKFPKFKNVSIYNVRVNKGDILYLPSLWFHHVRQSHGCIAVNYWYDMECDIKYCYYRMLESMCKTKQ</sequence>
<accession>A0ACB9TFK0</accession>
<keyword evidence="2" id="KW-1185">Reference proteome</keyword>
<proteinExistence type="predicted"/>
<evidence type="ECO:0000313" key="2">
    <source>
        <dbReference type="Proteomes" id="UP001056778"/>
    </source>
</evidence>
<protein>
    <submittedName>
        <fullName evidence="1">Hypoxia-inducible factor 1 alpha inhibitor-related</fullName>
    </submittedName>
</protein>
<organism evidence="1 2">
    <name type="scientific">Holotrichia oblita</name>
    <name type="common">Chafer beetle</name>
    <dbReference type="NCBI Taxonomy" id="644536"/>
    <lineage>
        <taxon>Eukaryota</taxon>
        <taxon>Metazoa</taxon>
        <taxon>Ecdysozoa</taxon>
        <taxon>Arthropoda</taxon>
        <taxon>Hexapoda</taxon>
        <taxon>Insecta</taxon>
        <taxon>Pterygota</taxon>
        <taxon>Neoptera</taxon>
        <taxon>Endopterygota</taxon>
        <taxon>Coleoptera</taxon>
        <taxon>Polyphaga</taxon>
        <taxon>Scarabaeiformia</taxon>
        <taxon>Scarabaeidae</taxon>
        <taxon>Melolonthinae</taxon>
        <taxon>Holotrichia</taxon>
    </lineage>
</organism>
<dbReference type="Proteomes" id="UP001056778">
    <property type="component" value="Chromosome 3"/>
</dbReference>
<evidence type="ECO:0000313" key="1">
    <source>
        <dbReference type="EMBL" id="KAI4465586.1"/>
    </source>
</evidence>
<reference evidence="1" key="1">
    <citation type="submission" date="2022-04" db="EMBL/GenBank/DDBJ databases">
        <title>Chromosome-scale genome assembly of Holotrichia oblita Faldermann.</title>
        <authorList>
            <person name="Rongchong L."/>
        </authorList>
    </citation>
    <scope>NUCLEOTIDE SEQUENCE</scope>
    <source>
        <strain evidence="1">81SQS9</strain>
    </source>
</reference>